<sequence>MTPFPSLFASYSKTNTKQFITIANGNNVSIIDSGNIQLEPSIFLHNVLHVPKLANNLISIQKLITDLNCSVTFFHSHCSFQDLAMGKTILIAKEQEIVHRPKDKKVVGCKWIFTIKHRVDGTVERYKARLVAKGYTQTCEIDYEEIFAPVAKFFGIQSQGDHTLFIKHSPNGKLTILLVYVDNMILVGDDEEEKLTLKKKLTTQFEMKDLGKLKYFLGIEVACSKKDIFISQIKYIFDLLKEKEKLGCKTLGVPIERNHIIESEESPLVKNTLDDLRIQIELPMKLFFDNKLAINIAHNLVQHNKMKHIEIDRHFIKDKLDNGLIVTAYVPTRLQVADVLTKGLPTSRFQELIGELGMIDIHLPT</sequence>
<name>A0A151R1Y3_CAJCA</name>
<dbReference type="InterPro" id="IPR054722">
    <property type="entry name" value="PolX-like_BBD"/>
</dbReference>
<evidence type="ECO:0000313" key="4">
    <source>
        <dbReference type="EMBL" id="KYP36608.1"/>
    </source>
</evidence>
<organism evidence="4 5">
    <name type="scientific">Cajanus cajan</name>
    <name type="common">Pigeon pea</name>
    <name type="synonym">Cajanus indicus</name>
    <dbReference type="NCBI Taxonomy" id="3821"/>
    <lineage>
        <taxon>Eukaryota</taxon>
        <taxon>Viridiplantae</taxon>
        <taxon>Streptophyta</taxon>
        <taxon>Embryophyta</taxon>
        <taxon>Tracheophyta</taxon>
        <taxon>Spermatophyta</taxon>
        <taxon>Magnoliopsida</taxon>
        <taxon>eudicotyledons</taxon>
        <taxon>Gunneridae</taxon>
        <taxon>Pentapetalae</taxon>
        <taxon>rosids</taxon>
        <taxon>fabids</taxon>
        <taxon>Fabales</taxon>
        <taxon>Fabaceae</taxon>
        <taxon>Papilionoideae</taxon>
        <taxon>50 kb inversion clade</taxon>
        <taxon>NPAAA clade</taxon>
        <taxon>indigoferoid/millettioid clade</taxon>
        <taxon>Phaseoleae</taxon>
        <taxon>Cajanus</taxon>
    </lineage>
</organism>
<dbReference type="AlphaFoldDB" id="A0A151R1Y3"/>
<dbReference type="SUPFAM" id="SSF56672">
    <property type="entry name" value="DNA/RNA polymerases"/>
    <property type="match status" value="1"/>
</dbReference>
<evidence type="ECO:0000313" key="5">
    <source>
        <dbReference type="Proteomes" id="UP000075243"/>
    </source>
</evidence>
<dbReference type="Pfam" id="PF22936">
    <property type="entry name" value="Pol_BBD"/>
    <property type="match status" value="1"/>
</dbReference>
<dbReference type="Proteomes" id="UP000075243">
    <property type="component" value="Unassembled WGS sequence"/>
</dbReference>
<feature type="domain" description="Reverse transcriptase Ty1/copia-type" evidence="2">
    <location>
        <begin position="96"/>
        <end position="153"/>
    </location>
</feature>
<keyword evidence="1" id="KW-0378">Hydrolase</keyword>
<reference evidence="4" key="1">
    <citation type="journal article" date="2012" name="Nat. Biotechnol.">
        <title>Draft genome sequence of pigeonpea (Cajanus cajan), an orphan legume crop of resource-poor farmers.</title>
        <authorList>
            <person name="Varshney R.K."/>
            <person name="Chen W."/>
            <person name="Li Y."/>
            <person name="Bharti A.K."/>
            <person name="Saxena R.K."/>
            <person name="Schlueter J.A."/>
            <person name="Donoghue M.T."/>
            <person name="Azam S."/>
            <person name="Fan G."/>
            <person name="Whaley A.M."/>
            <person name="Farmer A.D."/>
            <person name="Sheridan J."/>
            <person name="Iwata A."/>
            <person name="Tuteja R."/>
            <person name="Penmetsa R.V."/>
            <person name="Wu W."/>
            <person name="Upadhyaya H.D."/>
            <person name="Yang S.P."/>
            <person name="Shah T."/>
            <person name="Saxena K.B."/>
            <person name="Michael T."/>
            <person name="McCombie W.R."/>
            <person name="Yang B."/>
            <person name="Zhang G."/>
            <person name="Yang H."/>
            <person name="Wang J."/>
            <person name="Spillane C."/>
            <person name="Cook D.R."/>
            <person name="May G.D."/>
            <person name="Xu X."/>
            <person name="Jackson S.A."/>
        </authorList>
    </citation>
    <scope>NUCLEOTIDE SEQUENCE [LARGE SCALE GENOMIC DNA]</scope>
</reference>
<dbReference type="CDD" id="cd09272">
    <property type="entry name" value="RNase_HI_RT_Ty1"/>
    <property type="match status" value="1"/>
</dbReference>
<gene>
    <name evidence="4" type="ORF">KK1_042267</name>
</gene>
<keyword evidence="1" id="KW-0064">Aspartyl protease</keyword>
<evidence type="ECO:0000256" key="1">
    <source>
        <dbReference type="ARBA" id="ARBA00022750"/>
    </source>
</evidence>
<keyword evidence="5" id="KW-1185">Reference proteome</keyword>
<feature type="domain" description="Reverse transcriptase Ty1/copia-type" evidence="2">
    <location>
        <begin position="158"/>
        <end position="256"/>
    </location>
</feature>
<dbReference type="Gramene" id="C.cajan_40795.t">
    <property type="protein sequence ID" value="C.cajan_40795.t"/>
    <property type="gene ID" value="C.cajan_40795"/>
</dbReference>
<dbReference type="EMBL" id="KQ484192">
    <property type="protein sequence ID" value="KYP36608.1"/>
    <property type="molecule type" value="Genomic_DNA"/>
</dbReference>
<proteinExistence type="predicted"/>
<dbReference type="GO" id="GO:0004190">
    <property type="term" value="F:aspartic-type endopeptidase activity"/>
    <property type="evidence" value="ECO:0007669"/>
    <property type="project" value="UniProtKB-KW"/>
</dbReference>
<feature type="domain" description="Retrovirus-related Pol polyprotein from transposon TNT 1-94-like beta-barrel" evidence="3">
    <location>
        <begin position="1"/>
        <end position="64"/>
    </location>
</feature>
<evidence type="ECO:0000259" key="3">
    <source>
        <dbReference type="Pfam" id="PF22936"/>
    </source>
</evidence>
<dbReference type="InterPro" id="IPR013103">
    <property type="entry name" value="RVT_2"/>
</dbReference>
<evidence type="ECO:0000259" key="2">
    <source>
        <dbReference type="Pfam" id="PF07727"/>
    </source>
</evidence>
<keyword evidence="1" id="KW-0645">Protease</keyword>
<dbReference type="InterPro" id="IPR043502">
    <property type="entry name" value="DNA/RNA_pol_sf"/>
</dbReference>
<dbReference type="Pfam" id="PF07727">
    <property type="entry name" value="RVT_2"/>
    <property type="match status" value="2"/>
</dbReference>
<protein>
    <submittedName>
        <fullName evidence="4">Copia protein</fullName>
    </submittedName>
</protein>
<accession>A0A151R1Y3</accession>